<dbReference type="EMBL" id="GDID01001447">
    <property type="protein sequence ID" value="JAP95159.1"/>
    <property type="molecule type" value="Transcribed_RNA"/>
</dbReference>
<feature type="non-terminal residue" evidence="1">
    <location>
        <position position="1"/>
    </location>
</feature>
<organism evidence="1">
    <name type="scientific">Trepomonas sp. PC1</name>
    <dbReference type="NCBI Taxonomy" id="1076344"/>
    <lineage>
        <taxon>Eukaryota</taxon>
        <taxon>Metamonada</taxon>
        <taxon>Diplomonadida</taxon>
        <taxon>Hexamitidae</taxon>
        <taxon>Hexamitinae</taxon>
        <taxon>Trepomonas</taxon>
    </lineage>
</organism>
<proteinExistence type="predicted"/>
<protein>
    <recommendedName>
        <fullName evidence="2">Ankyrin repeat-containing protein</fullName>
    </recommendedName>
</protein>
<dbReference type="AlphaFoldDB" id="A0A146KIS6"/>
<accession>A0A146KIS6</accession>
<name>A0A146KIS6_9EUKA</name>
<gene>
    <name evidence="1" type="ORF">TPC1_11941</name>
</gene>
<evidence type="ECO:0008006" key="2">
    <source>
        <dbReference type="Google" id="ProtNLM"/>
    </source>
</evidence>
<reference evidence="1" key="1">
    <citation type="submission" date="2015-07" db="EMBL/GenBank/DDBJ databases">
        <title>Adaptation to a free-living lifestyle via gene acquisitions in the diplomonad Trepomonas sp. PC1.</title>
        <authorList>
            <person name="Xu F."/>
            <person name="Jerlstrom-Hultqvist J."/>
            <person name="Kolisko M."/>
            <person name="Simpson A.G.B."/>
            <person name="Roger A.J."/>
            <person name="Svard S.G."/>
            <person name="Andersson J.O."/>
        </authorList>
    </citation>
    <scope>NUCLEOTIDE SEQUENCE</scope>
    <source>
        <strain evidence="1">PC1</strain>
    </source>
</reference>
<sequence length="240" mass="27130">IQQNFTKQMRTYDSRQSTATVHRGWAAIHYAAALNHKEVFKFLFAQEYDLLTDQPSTINCATLGRTVTIEGGSSIIHLILTVNATELLTFIFQKWTSEPEFGDLAGCKNDAGQSCLLMCPIVATEAAYMWATSEKVIRNEIRLCSNVEQNFVMIVAMIGRPQYADLIKDFADKQKSLHIEGQIDKLKDVIKEQFMQQDVQGKNWKALGELPIDFALYNSNQVAKEDCLKILQSVIDELSK</sequence>
<evidence type="ECO:0000313" key="1">
    <source>
        <dbReference type="EMBL" id="JAP95159.1"/>
    </source>
</evidence>